<gene>
    <name evidence="1" type="ORF">DERF_004411</name>
</gene>
<dbReference type="AlphaFoldDB" id="A0A922LA16"/>
<reference evidence="1" key="1">
    <citation type="submission" date="2013-05" db="EMBL/GenBank/DDBJ databases">
        <authorList>
            <person name="Yim A.K.Y."/>
            <person name="Chan T.F."/>
            <person name="Ji K.M."/>
            <person name="Liu X.Y."/>
            <person name="Zhou J.W."/>
            <person name="Li R.Q."/>
            <person name="Yang K.Y."/>
            <person name="Li J."/>
            <person name="Li M."/>
            <person name="Law P.T.W."/>
            <person name="Wu Y.L."/>
            <person name="Cai Z.L."/>
            <person name="Qin H."/>
            <person name="Bao Y."/>
            <person name="Leung R.K.K."/>
            <person name="Ng P.K.S."/>
            <person name="Zou J."/>
            <person name="Zhong X.J."/>
            <person name="Ran P.X."/>
            <person name="Zhong N.S."/>
            <person name="Liu Z.G."/>
            <person name="Tsui S.K.W."/>
        </authorList>
    </citation>
    <scope>NUCLEOTIDE SEQUENCE</scope>
    <source>
        <strain evidence="1">Derf</strain>
        <tissue evidence="1">Whole organism</tissue>
    </source>
</reference>
<keyword evidence="2" id="KW-1185">Reference proteome</keyword>
<name>A0A922LA16_DERFA</name>
<organism evidence="1 2">
    <name type="scientific">Dermatophagoides farinae</name>
    <name type="common">American house dust mite</name>
    <dbReference type="NCBI Taxonomy" id="6954"/>
    <lineage>
        <taxon>Eukaryota</taxon>
        <taxon>Metazoa</taxon>
        <taxon>Ecdysozoa</taxon>
        <taxon>Arthropoda</taxon>
        <taxon>Chelicerata</taxon>
        <taxon>Arachnida</taxon>
        <taxon>Acari</taxon>
        <taxon>Acariformes</taxon>
        <taxon>Sarcoptiformes</taxon>
        <taxon>Astigmata</taxon>
        <taxon>Psoroptidia</taxon>
        <taxon>Analgoidea</taxon>
        <taxon>Pyroglyphidae</taxon>
        <taxon>Dermatophagoidinae</taxon>
        <taxon>Dermatophagoides</taxon>
    </lineage>
</organism>
<reference evidence="1" key="2">
    <citation type="journal article" date="2022" name="Res Sq">
        <title>Comparative Genomics Reveals Insights into the Divergent Evolution of Astigmatic Mites and Household Pest Adaptations.</title>
        <authorList>
            <person name="Xiong Q."/>
            <person name="Wan A.T.-Y."/>
            <person name="Liu X.-Y."/>
            <person name="Fung C.S.-H."/>
            <person name="Xiao X."/>
            <person name="Malainual N."/>
            <person name="Hou J."/>
            <person name="Wang L."/>
            <person name="Wang M."/>
            <person name="Yang K."/>
            <person name="Cui Y."/>
            <person name="Leung E."/>
            <person name="Nong W."/>
            <person name="Shin S.-K."/>
            <person name="Au S."/>
            <person name="Jeong K.Y."/>
            <person name="Chew F.T."/>
            <person name="Hui J."/>
            <person name="Leung T.F."/>
            <person name="Tungtrongchitr A."/>
            <person name="Zhong N."/>
            <person name="Liu Z."/>
            <person name="Tsui S."/>
        </authorList>
    </citation>
    <scope>NUCLEOTIDE SEQUENCE</scope>
    <source>
        <strain evidence="1">Derf</strain>
        <tissue evidence="1">Whole organism</tissue>
    </source>
</reference>
<comment type="caution">
    <text evidence="1">The sequence shown here is derived from an EMBL/GenBank/DDBJ whole genome shotgun (WGS) entry which is preliminary data.</text>
</comment>
<accession>A0A922LA16</accession>
<protein>
    <submittedName>
        <fullName evidence="1">Uncharacterized protein</fullName>
    </submittedName>
</protein>
<sequence length="104" mass="11648">MHIVHMILNIYVDVDSIATTTTKEKDEKKIDDDHSIGLINLRKKNGPNSRPHSKIEIAVVLANCGPGKEGNMLYSSIDSVNNFHSLLTFVIFKMAKHLESKNCN</sequence>
<proteinExistence type="predicted"/>
<evidence type="ECO:0000313" key="2">
    <source>
        <dbReference type="Proteomes" id="UP000790347"/>
    </source>
</evidence>
<dbReference type="EMBL" id="ASGP02000002">
    <property type="protein sequence ID" value="KAH9520720.1"/>
    <property type="molecule type" value="Genomic_DNA"/>
</dbReference>
<dbReference type="Proteomes" id="UP000790347">
    <property type="component" value="Unassembled WGS sequence"/>
</dbReference>
<evidence type="ECO:0000313" key="1">
    <source>
        <dbReference type="EMBL" id="KAH9520720.1"/>
    </source>
</evidence>